<feature type="region of interest" description="Disordered" evidence="1">
    <location>
        <begin position="75"/>
        <end position="109"/>
    </location>
</feature>
<accession>U2YHI2</accession>
<evidence type="ECO:0000256" key="1">
    <source>
        <dbReference type="SAM" id="MobiDB-lite"/>
    </source>
</evidence>
<keyword evidence="3" id="KW-1185">Reference proteome</keyword>
<feature type="compositionally biased region" description="Basic and acidic residues" evidence="1">
    <location>
        <begin position="85"/>
        <end position="109"/>
    </location>
</feature>
<dbReference type="Proteomes" id="UP000016568">
    <property type="component" value="Unassembled WGS sequence"/>
</dbReference>
<name>U2YHI2_9SPHN</name>
<evidence type="ECO:0008006" key="4">
    <source>
        <dbReference type="Google" id="ProtNLM"/>
    </source>
</evidence>
<dbReference type="AlphaFoldDB" id="U2YHI2"/>
<dbReference type="EMBL" id="BASZ01000001">
    <property type="protein sequence ID" value="GAD47600.1"/>
    <property type="molecule type" value="Genomic_DNA"/>
</dbReference>
<dbReference type="OrthoDB" id="7390084at2"/>
<protein>
    <recommendedName>
        <fullName evidence="4">Lipoprotein</fullName>
    </recommendedName>
</protein>
<dbReference type="eggNOG" id="ENOG5032TJS">
    <property type="taxonomic scope" value="Bacteria"/>
</dbReference>
<dbReference type="KEGG" id="ntd:EGO55_15295"/>
<sequence length="286" mass="31201">MTTLPTTWIRRAGAALLACGLAALLSACFITPGKFVSTLDIRKDGHFTYTYKGEIFMLAFAALDEADKDEEFTPSTCYNDDSSEERDCSKQELAQQRKDWDEAATDRAARRKREADEMRAFLGGIDPNDPQAPEKFAEKLRRQTGWNNVVHKGAGLFDVDYSVQGKLTYDFAFPTMEQVTNSNPFLQLASRKDGTVRMDAPAFGGSASDPLRMAALGKGLGDSSSSDDLPNMPKMSGTFTLTTDATILSNNTDDGPQADPAGKKMQWAVGGAETRAAPMALIQLQR</sequence>
<proteinExistence type="predicted"/>
<gene>
    <name evidence="2" type="ORF">NT2_01_03710</name>
</gene>
<evidence type="ECO:0000313" key="3">
    <source>
        <dbReference type="Proteomes" id="UP000016568"/>
    </source>
</evidence>
<organism evidence="2 3">
    <name type="scientific">Caenibius tardaugens NBRC 16725</name>
    <dbReference type="NCBI Taxonomy" id="1219035"/>
    <lineage>
        <taxon>Bacteria</taxon>
        <taxon>Pseudomonadati</taxon>
        <taxon>Pseudomonadota</taxon>
        <taxon>Alphaproteobacteria</taxon>
        <taxon>Sphingomonadales</taxon>
        <taxon>Erythrobacteraceae</taxon>
        <taxon>Caenibius</taxon>
    </lineage>
</organism>
<evidence type="ECO:0000313" key="2">
    <source>
        <dbReference type="EMBL" id="GAD47600.1"/>
    </source>
</evidence>
<reference evidence="2 3" key="1">
    <citation type="submission" date="2013-09" db="EMBL/GenBank/DDBJ databases">
        <title>Whole genome shotgun sequence of Novosphingobium tardaugens NBRC 16725.</title>
        <authorList>
            <person name="Isaki S."/>
            <person name="Hosoyama A."/>
            <person name="Tsuchikane K."/>
            <person name="Katsumata H."/>
            <person name="Ando Y."/>
            <person name="Yamazaki S."/>
            <person name="Fujita N."/>
        </authorList>
    </citation>
    <scope>NUCLEOTIDE SEQUENCE [LARGE SCALE GENOMIC DNA]</scope>
    <source>
        <strain evidence="2 3">NBRC 16725</strain>
    </source>
</reference>
<comment type="caution">
    <text evidence="2">The sequence shown here is derived from an EMBL/GenBank/DDBJ whole genome shotgun (WGS) entry which is preliminary data.</text>
</comment>
<dbReference type="RefSeq" id="WP_021688507.1">
    <property type="nucleotide sequence ID" value="NZ_BASZ01000001.1"/>
</dbReference>